<name>A0AAW1C0E4_CROAD</name>
<keyword evidence="4" id="KW-0698">rRNA processing</keyword>
<reference evidence="6 7" key="1">
    <citation type="journal article" date="2024" name="Proc. Natl. Acad. Sci. U.S.A.">
        <title>The genetic regulatory architecture and epigenomic basis for age-related changes in rattlesnake venom.</title>
        <authorList>
            <person name="Hogan M.P."/>
            <person name="Holding M.L."/>
            <person name="Nystrom G.S."/>
            <person name="Colston T.J."/>
            <person name="Bartlett D.A."/>
            <person name="Mason A.J."/>
            <person name="Ellsworth S.A."/>
            <person name="Rautsaw R.M."/>
            <person name="Lawrence K.C."/>
            <person name="Strickland J.L."/>
            <person name="He B."/>
            <person name="Fraser P."/>
            <person name="Margres M.J."/>
            <person name="Gilbert D.M."/>
            <person name="Gibbs H.L."/>
            <person name="Parkinson C.L."/>
            <person name="Rokyta D.R."/>
        </authorList>
    </citation>
    <scope>NUCLEOTIDE SEQUENCE [LARGE SCALE GENOMIC DNA]</scope>
    <source>
        <strain evidence="6">DRR0105</strain>
    </source>
</reference>
<keyword evidence="7" id="KW-1185">Reference proteome</keyword>
<feature type="compositionally biased region" description="Acidic residues" evidence="5">
    <location>
        <begin position="161"/>
        <end position="173"/>
    </location>
</feature>
<evidence type="ECO:0000256" key="1">
    <source>
        <dbReference type="ARBA" id="ARBA00002210"/>
    </source>
</evidence>
<comment type="function">
    <text evidence="1">May be involved in 20S pre-rRNA processing.</text>
</comment>
<protein>
    <recommendedName>
        <fullName evidence="3">Pre-rRNA-processing protein TSR2 homolog</fullName>
    </recommendedName>
</protein>
<feature type="compositionally biased region" description="Polar residues" evidence="5">
    <location>
        <begin position="177"/>
        <end position="190"/>
    </location>
</feature>
<evidence type="ECO:0000313" key="6">
    <source>
        <dbReference type="EMBL" id="KAK9407586.1"/>
    </source>
</evidence>
<feature type="region of interest" description="Disordered" evidence="5">
    <location>
        <begin position="149"/>
        <end position="208"/>
    </location>
</feature>
<dbReference type="Pfam" id="PF10273">
    <property type="entry name" value="WGG"/>
    <property type="match status" value="1"/>
</dbReference>
<evidence type="ECO:0000256" key="4">
    <source>
        <dbReference type="ARBA" id="ARBA00022552"/>
    </source>
</evidence>
<evidence type="ECO:0000256" key="2">
    <source>
        <dbReference type="ARBA" id="ARBA00006524"/>
    </source>
</evidence>
<dbReference type="GO" id="GO:0006364">
    <property type="term" value="P:rRNA processing"/>
    <property type="evidence" value="ECO:0007669"/>
    <property type="project" value="UniProtKB-KW"/>
</dbReference>
<proteinExistence type="inferred from homology"/>
<organism evidence="6 7">
    <name type="scientific">Crotalus adamanteus</name>
    <name type="common">Eastern diamondback rattlesnake</name>
    <dbReference type="NCBI Taxonomy" id="8729"/>
    <lineage>
        <taxon>Eukaryota</taxon>
        <taxon>Metazoa</taxon>
        <taxon>Chordata</taxon>
        <taxon>Craniata</taxon>
        <taxon>Vertebrata</taxon>
        <taxon>Euteleostomi</taxon>
        <taxon>Lepidosauria</taxon>
        <taxon>Squamata</taxon>
        <taxon>Bifurcata</taxon>
        <taxon>Unidentata</taxon>
        <taxon>Episquamata</taxon>
        <taxon>Toxicofera</taxon>
        <taxon>Serpentes</taxon>
        <taxon>Colubroidea</taxon>
        <taxon>Viperidae</taxon>
        <taxon>Crotalinae</taxon>
        <taxon>Crotalus</taxon>
    </lineage>
</organism>
<evidence type="ECO:0000256" key="3">
    <source>
        <dbReference type="ARBA" id="ARBA00017551"/>
    </source>
</evidence>
<dbReference type="AlphaFoldDB" id="A0AAW1C0E4"/>
<evidence type="ECO:0000256" key="5">
    <source>
        <dbReference type="SAM" id="MobiDB-lite"/>
    </source>
</evidence>
<dbReference type="Proteomes" id="UP001474421">
    <property type="component" value="Unassembled WGS sequence"/>
</dbReference>
<gene>
    <name evidence="6" type="ORF">NXF25_006360</name>
</gene>
<dbReference type="InterPro" id="IPR019398">
    <property type="entry name" value="Pre-rRNA_process_TSR2"/>
</dbReference>
<sequence length="208" mass="23028">MNALCTEYTSLIDYSGIDFRLPAAEMATPREEARGLFRQGVQAVLDSWAVLQIAVENGFGGAHSQEKAEWMVGAVEQYFESNVDLEPEEIEDFLAELMNNEFNTIIEDGSLAQVSQQLCLFFRQSHQGDTAAMLDAIIHLAQKKQEARRAVAKSQPAAESSSEEEQETEEEAMDCSAGSSMNGIQSNPSPLSDRIAEDGWMLVTRKKK</sequence>
<dbReference type="EMBL" id="JAOTOJ010000002">
    <property type="protein sequence ID" value="KAK9407586.1"/>
    <property type="molecule type" value="Genomic_DNA"/>
</dbReference>
<comment type="caution">
    <text evidence="6">The sequence shown here is derived from an EMBL/GenBank/DDBJ whole genome shotgun (WGS) entry which is preliminary data.</text>
</comment>
<dbReference type="PANTHER" id="PTHR21250">
    <property type="entry name" value="PRE-RRNA-PROCESSING PROTEIN TSR2 HOMOLOG"/>
    <property type="match status" value="1"/>
</dbReference>
<accession>A0AAW1C0E4</accession>
<comment type="similarity">
    <text evidence="2">Belongs to the TSR2 family.</text>
</comment>
<evidence type="ECO:0000313" key="7">
    <source>
        <dbReference type="Proteomes" id="UP001474421"/>
    </source>
</evidence>